<dbReference type="InterPro" id="IPR004244">
    <property type="entry name" value="Transposase_22"/>
</dbReference>
<dbReference type="Gene3D" id="1.20.5.340">
    <property type="match status" value="1"/>
</dbReference>
<dbReference type="PANTHER" id="PTHR11505">
    <property type="entry name" value="L1 TRANSPOSABLE ELEMENT-RELATED"/>
    <property type="match status" value="1"/>
</dbReference>
<reference evidence="2 3" key="1">
    <citation type="submission" date="2020-03" db="EMBL/GenBank/DDBJ databases">
        <title>Dissostichus mawsoni Genome sequencing and assembly.</title>
        <authorList>
            <person name="Park H."/>
        </authorList>
    </citation>
    <scope>NUCLEOTIDE SEQUENCE [LARGE SCALE GENOMIC DNA]</scope>
    <source>
        <strain evidence="2">DM0001</strain>
        <tissue evidence="2">Muscle</tissue>
    </source>
</reference>
<organism evidence="2 3">
    <name type="scientific">Dissostichus mawsoni</name>
    <name type="common">Antarctic cod</name>
    <dbReference type="NCBI Taxonomy" id="36200"/>
    <lineage>
        <taxon>Eukaryota</taxon>
        <taxon>Metazoa</taxon>
        <taxon>Chordata</taxon>
        <taxon>Craniata</taxon>
        <taxon>Vertebrata</taxon>
        <taxon>Euteleostomi</taxon>
        <taxon>Actinopterygii</taxon>
        <taxon>Neopterygii</taxon>
        <taxon>Teleostei</taxon>
        <taxon>Neoteleostei</taxon>
        <taxon>Acanthomorphata</taxon>
        <taxon>Eupercaria</taxon>
        <taxon>Perciformes</taxon>
        <taxon>Notothenioidei</taxon>
        <taxon>Nototheniidae</taxon>
        <taxon>Dissostichus</taxon>
    </lineage>
</organism>
<feature type="non-terminal residue" evidence="2">
    <location>
        <position position="419"/>
    </location>
</feature>
<protein>
    <recommendedName>
        <fullName evidence="4">L1 transposable element RRM domain-containing protein</fullName>
    </recommendedName>
</protein>
<dbReference type="AlphaFoldDB" id="A0A7J5YMH1"/>
<dbReference type="EMBL" id="JAAKFY010000011">
    <property type="protein sequence ID" value="KAF3849617.1"/>
    <property type="molecule type" value="Genomic_DNA"/>
</dbReference>
<sequence length="419" mass="48513">MLLTAPSANHQSASIVRLRNCSDQLCQQLTSMEDILRSIEKSNQEIRGEIQLMREDVKEFKGQISESFNRLETSVGGLSTQLTTLEKRVVDAEGRIGDTEEKAAIHGRAISFLLQQEAELMERCEDLQNRARRQNLRLYQIPEGSEGRDMVAFIKKLLPTVLPSLPLKEDDIRIDRAHRTLTPRSKESDPPCPILLGFADYTVKEQILRQAWTQGQVKMGDRQIYFDNDYSPELQRKRAQVRYVIKELKQKNVKAKCLYPARLRMMVGSVEKTFPTLMEAAPALQKMNIQIRVDERDKLQSELTRRRWERQDNRRGKNGNLLSEEDCRSQKKVGVQNIYVKHTLKVWSAVQKRFRGTVALSRAMQIDGNLEFLPSIADSTFKKWADRGLKIIDQLFYDNILQPFSYLQETFQLPSCDMF</sequence>
<dbReference type="Gene3D" id="3.30.70.1820">
    <property type="entry name" value="L1 transposable element, RRM domain"/>
    <property type="match status" value="1"/>
</dbReference>
<keyword evidence="3" id="KW-1185">Reference proteome</keyword>
<proteinExistence type="predicted"/>
<keyword evidence="1" id="KW-0175">Coiled coil</keyword>
<evidence type="ECO:0000313" key="2">
    <source>
        <dbReference type="EMBL" id="KAF3849617.1"/>
    </source>
</evidence>
<evidence type="ECO:0008006" key="4">
    <source>
        <dbReference type="Google" id="ProtNLM"/>
    </source>
</evidence>
<accession>A0A7J5YMH1</accession>
<evidence type="ECO:0000313" key="3">
    <source>
        <dbReference type="Proteomes" id="UP000518266"/>
    </source>
</evidence>
<dbReference type="OrthoDB" id="10059413at2759"/>
<feature type="coiled-coil region" evidence="1">
    <location>
        <begin position="36"/>
        <end position="137"/>
    </location>
</feature>
<dbReference type="Proteomes" id="UP000518266">
    <property type="component" value="Unassembled WGS sequence"/>
</dbReference>
<gene>
    <name evidence="2" type="ORF">F7725_019336</name>
</gene>
<name>A0A7J5YMH1_DISMA</name>
<comment type="caution">
    <text evidence="2">The sequence shown here is derived from an EMBL/GenBank/DDBJ whole genome shotgun (WGS) entry which is preliminary data.</text>
</comment>
<evidence type="ECO:0000256" key="1">
    <source>
        <dbReference type="SAM" id="Coils"/>
    </source>
</evidence>